<protein>
    <submittedName>
        <fullName evidence="1">3326_t:CDS:1</fullName>
    </submittedName>
</protein>
<dbReference type="OrthoDB" id="2432117at2759"/>
<organism evidence="1 2">
    <name type="scientific">Paraglomus occultum</name>
    <dbReference type="NCBI Taxonomy" id="144539"/>
    <lineage>
        <taxon>Eukaryota</taxon>
        <taxon>Fungi</taxon>
        <taxon>Fungi incertae sedis</taxon>
        <taxon>Mucoromycota</taxon>
        <taxon>Glomeromycotina</taxon>
        <taxon>Glomeromycetes</taxon>
        <taxon>Paraglomerales</taxon>
        <taxon>Paraglomeraceae</taxon>
        <taxon>Paraglomus</taxon>
    </lineage>
</organism>
<gene>
    <name evidence="1" type="ORF">POCULU_LOCUS7936</name>
</gene>
<reference evidence="1" key="1">
    <citation type="submission" date="2021-06" db="EMBL/GenBank/DDBJ databases">
        <authorList>
            <person name="Kallberg Y."/>
            <person name="Tangrot J."/>
            <person name="Rosling A."/>
        </authorList>
    </citation>
    <scope>NUCLEOTIDE SEQUENCE</scope>
    <source>
        <strain evidence="1">IA702</strain>
    </source>
</reference>
<feature type="non-terminal residue" evidence="1">
    <location>
        <position position="1"/>
    </location>
</feature>
<keyword evidence="2" id="KW-1185">Reference proteome</keyword>
<feature type="non-terminal residue" evidence="1">
    <location>
        <position position="221"/>
    </location>
</feature>
<dbReference type="EMBL" id="CAJVPJ010002017">
    <property type="protein sequence ID" value="CAG8610768.1"/>
    <property type="molecule type" value="Genomic_DNA"/>
</dbReference>
<sequence length="221" mass="25164">MDQLELVSFVLQYMNDYGVTKEEAIQKYNESKQAEPSSASTDAAFTKEVLHLAFQTEFQDSDNFLSAINVQLNKVANEEGYYNYLPIVQSSGYGKTRAIIQLATARPLIYVCLRQVDSTGYPPKTPKSSEILLEIENAEEIDDAEEIASQWLESMIWVFRDMHLEKRSHELLSDETKANEFWNRVSTVKENISLSELQEQFSSGTETGKIAIFLDESSHLL</sequence>
<proteinExistence type="predicted"/>
<comment type="caution">
    <text evidence="1">The sequence shown here is derived from an EMBL/GenBank/DDBJ whole genome shotgun (WGS) entry which is preliminary data.</text>
</comment>
<evidence type="ECO:0000313" key="1">
    <source>
        <dbReference type="EMBL" id="CAG8610768.1"/>
    </source>
</evidence>
<dbReference type="PANTHER" id="PTHR33266">
    <property type="entry name" value="CHROMOSOME 15, WHOLE GENOME SHOTGUN SEQUENCE"/>
    <property type="match status" value="1"/>
</dbReference>
<dbReference type="AlphaFoldDB" id="A0A9N9CQZ7"/>
<dbReference type="Proteomes" id="UP000789572">
    <property type="component" value="Unassembled WGS sequence"/>
</dbReference>
<name>A0A9N9CQZ7_9GLOM</name>
<dbReference type="PANTHER" id="PTHR33266:SF1">
    <property type="entry name" value="F-BOX DOMAIN-CONTAINING PROTEIN"/>
    <property type="match status" value="1"/>
</dbReference>
<accession>A0A9N9CQZ7</accession>
<evidence type="ECO:0000313" key="2">
    <source>
        <dbReference type="Proteomes" id="UP000789572"/>
    </source>
</evidence>